<dbReference type="RefSeq" id="WP_105329164.1">
    <property type="nucleotide sequence ID" value="NZ_PUHY01000006.1"/>
</dbReference>
<comment type="caution">
    <text evidence="1">The sequence shown here is derived from an EMBL/GenBank/DDBJ whole genome shotgun (WGS) entry which is preliminary data.</text>
</comment>
<organism evidence="1 2">
    <name type="scientific">Blastopirellula marina</name>
    <dbReference type="NCBI Taxonomy" id="124"/>
    <lineage>
        <taxon>Bacteria</taxon>
        <taxon>Pseudomonadati</taxon>
        <taxon>Planctomycetota</taxon>
        <taxon>Planctomycetia</taxon>
        <taxon>Pirellulales</taxon>
        <taxon>Pirellulaceae</taxon>
        <taxon>Blastopirellula</taxon>
    </lineage>
</organism>
<dbReference type="Proteomes" id="UP000238322">
    <property type="component" value="Unassembled WGS sequence"/>
</dbReference>
<dbReference type="EMBL" id="PUHY01000006">
    <property type="protein sequence ID" value="PQO35875.1"/>
    <property type="molecule type" value="Genomic_DNA"/>
</dbReference>
<protein>
    <submittedName>
        <fullName evidence="1">Uncharacterized protein</fullName>
    </submittedName>
</protein>
<sequence>MTNAKQRSYYKSAGETVAVHVNCGPVMARGETVLDVLAAEIIQRDADGVVIVGPDKLTISGLEANTVAITAPGMEAIPIGRGFVGLVAGGNASLSQPMKLTIPFTTSGGQRRDAEVLLEIR</sequence>
<reference evidence="1 2" key="1">
    <citation type="submission" date="2018-02" db="EMBL/GenBank/DDBJ databases">
        <title>Comparative genomes isolates from brazilian mangrove.</title>
        <authorList>
            <person name="Araujo J.E."/>
            <person name="Taketani R.G."/>
            <person name="Silva M.C.P."/>
            <person name="Loureco M.V."/>
            <person name="Andreote F.D."/>
        </authorList>
    </citation>
    <scope>NUCLEOTIDE SEQUENCE [LARGE SCALE GENOMIC DNA]</scope>
    <source>
        <strain evidence="1 2">Hex-1 MGV</strain>
    </source>
</reference>
<evidence type="ECO:0000313" key="2">
    <source>
        <dbReference type="Proteomes" id="UP000238322"/>
    </source>
</evidence>
<dbReference type="AlphaFoldDB" id="A0A2S8FUM7"/>
<accession>A0A2S8FUM7</accession>
<gene>
    <name evidence="1" type="ORF">C5Y83_08025</name>
</gene>
<evidence type="ECO:0000313" key="1">
    <source>
        <dbReference type="EMBL" id="PQO35875.1"/>
    </source>
</evidence>
<name>A0A2S8FUM7_9BACT</name>
<proteinExistence type="predicted"/>